<dbReference type="InterPro" id="IPR002794">
    <property type="entry name" value="DUF92_TMEM19"/>
</dbReference>
<evidence type="ECO:0000313" key="7">
    <source>
        <dbReference type="EMBL" id="RKF57276.1"/>
    </source>
</evidence>
<dbReference type="PANTHER" id="PTHR13353:SF5">
    <property type="entry name" value="TRANSMEMBRANE PROTEIN 19"/>
    <property type="match status" value="1"/>
</dbReference>
<evidence type="ECO:0000313" key="8">
    <source>
        <dbReference type="Proteomes" id="UP000285405"/>
    </source>
</evidence>
<dbReference type="PANTHER" id="PTHR13353">
    <property type="entry name" value="TRANSMEMBRANE PROTEIN 19"/>
    <property type="match status" value="1"/>
</dbReference>
<proteinExistence type="inferred from homology"/>
<reference evidence="7 8" key="1">
    <citation type="journal article" date="2018" name="BMC Genomics">
        <title>Comparative genome analyses reveal sequence features reflecting distinct modes of host-adaptation between dicot and monocot powdery mildew.</title>
        <authorList>
            <person name="Wu Y."/>
            <person name="Ma X."/>
            <person name="Pan Z."/>
            <person name="Kale S.D."/>
            <person name="Song Y."/>
            <person name="King H."/>
            <person name="Zhang Q."/>
            <person name="Presley C."/>
            <person name="Deng X."/>
            <person name="Wei C.I."/>
            <person name="Xiao S."/>
        </authorList>
    </citation>
    <scope>NUCLEOTIDE SEQUENCE [LARGE SCALE GENOMIC DNA]</scope>
    <source>
        <strain evidence="7">UCSC1</strain>
    </source>
</reference>
<keyword evidence="3 6" id="KW-0812">Transmembrane</keyword>
<evidence type="ECO:0000256" key="3">
    <source>
        <dbReference type="ARBA" id="ARBA00022692"/>
    </source>
</evidence>
<evidence type="ECO:0000256" key="6">
    <source>
        <dbReference type="SAM" id="Phobius"/>
    </source>
</evidence>
<feature type="transmembrane region" description="Helical" evidence="6">
    <location>
        <begin position="40"/>
        <end position="60"/>
    </location>
</feature>
<feature type="transmembrane region" description="Helical" evidence="6">
    <location>
        <begin position="220"/>
        <end position="244"/>
    </location>
</feature>
<name>A0A420HIH4_9PEZI</name>
<dbReference type="OrthoDB" id="30881at2759"/>
<feature type="transmembrane region" description="Helical" evidence="6">
    <location>
        <begin position="346"/>
        <end position="364"/>
    </location>
</feature>
<keyword evidence="5 6" id="KW-0472">Membrane</keyword>
<dbReference type="Proteomes" id="UP000285405">
    <property type="component" value="Unassembled WGS sequence"/>
</dbReference>
<dbReference type="AlphaFoldDB" id="A0A420HIH4"/>
<organism evidence="7 8">
    <name type="scientific">Golovinomyces cichoracearum</name>
    <dbReference type="NCBI Taxonomy" id="62708"/>
    <lineage>
        <taxon>Eukaryota</taxon>
        <taxon>Fungi</taxon>
        <taxon>Dikarya</taxon>
        <taxon>Ascomycota</taxon>
        <taxon>Pezizomycotina</taxon>
        <taxon>Leotiomycetes</taxon>
        <taxon>Erysiphales</taxon>
        <taxon>Erysiphaceae</taxon>
        <taxon>Golovinomyces</taxon>
    </lineage>
</organism>
<comment type="caution">
    <text evidence="7">The sequence shown here is derived from an EMBL/GenBank/DDBJ whole genome shotgun (WGS) entry which is preliminary data.</text>
</comment>
<evidence type="ECO:0000256" key="4">
    <source>
        <dbReference type="ARBA" id="ARBA00022989"/>
    </source>
</evidence>
<gene>
    <name evidence="7" type="ORF">GcC1_190028</name>
</gene>
<dbReference type="GO" id="GO:0016020">
    <property type="term" value="C:membrane"/>
    <property type="evidence" value="ECO:0007669"/>
    <property type="project" value="UniProtKB-SubCell"/>
</dbReference>
<accession>A0A420HIH4</accession>
<evidence type="ECO:0000256" key="2">
    <source>
        <dbReference type="ARBA" id="ARBA00009012"/>
    </source>
</evidence>
<dbReference type="Pfam" id="PF01940">
    <property type="entry name" value="DUF92"/>
    <property type="match status" value="1"/>
</dbReference>
<dbReference type="EMBL" id="MCBR01019086">
    <property type="protein sequence ID" value="RKF57276.1"/>
    <property type="molecule type" value="Genomic_DNA"/>
</dbReference>
<sequence>MKPILAVPITLVMVHRAWSKASLTPAGILAAVVTAVAHAIHPWNLPFGLLIVFFLAGTHVTKIKHDVKSKLTIRASGNTCGESSRTHIQVIANSGVASILSLLHSYQLYCDKNDTCFSLKWPRDLLFLGIVANYAAAAADTFSSELGIISKSQPRLITSMNLRKVPPGTNGGVTALGLMAGILGSFIIVVTTIVLTPFCQSPILTGGKNDQRVWGFKEKLLFAIVMTLWGALGSVLDSFLGGWLQQSVVDIRSGKIIEGDGGKSVLGREAKTGLYPTQAKVNLSRQREARNISAERHVKIPSSRIGSSEDGNENKILPDLYPTDTKPSISVESGTMGFLDNNQVNFLMTLIMSIGAIVMGSWTLEIPLDSLAR</sequence>
<protein>
    <submittedName>
        <fullName evidence="7">Transmembrane protein 19</fullName>
    </submittedName>
</protein>
<comment type="similarity">
    <text evidence="2">Belongs to the TMEM19 family.</text>
</comment>
<keyword evidence="4 6" id="KW-1133">Transmembrane helix</keyword>
<comment type="subcellular location">
    <subcellularLocation>
        <location evidence="1">Membrane</location>
        <topology evidence="1">Multi-pass membrane protein</topology>
    </subcellularLocation>
</comment>
<evidence type="ECO:0000256" key="1">
    <source>
        <dbReference type="ARBA" id="ARBA00004141"/>
    </source>
</evidence>
<evidence type="ECO:0000256" key="5">
    <source>
        <dbReference type="ARBA" id="ARBA00023136"/>
    </source>
</evidence>
<feature type="transmembrane region" description="Helical" evidence="6">
    <location>
        <begin position="169"/>
        <end position="199"/>
    </location>
</feature>